<reference evidence="1" key="1">
    <citation type="submission" date="2020-06" db="EMBL/GenBank/DDBJ databases">
        <authorList>
            <person name="Onetto C."/>
        </authorList>
    </citation>
    <scope>NUCLEOTIDE SEQUENCE</scope>
</reference>
<accession>A0A9N8KGI2</accession>
<dbReference type="InterPro" id="IPR036291">
    <property type="entry name" value="NAD(P)-bd_dom_sf"/>
</dbReference>
<name>A0A9N8KGI2_9PEZI</name>
<dbReference type="PANTHER" id="PTHR45458">
    <property type="entry name" value="SHORT-CHAIN DEHYDROGENASE/REDUCTASE SDR"/>
    <property type="match status" value="1"/>
</dbReference>
<dbReference type="Proteomes" id="UP000745764">
    <property type="component" value="Unassembled WGS sequence"/>
</dbReference>
<organism evidence="1 2">
    <name type="scientific">Aureobasidium uvarum</name>
    <dbReference type="NCBI Taxonomy" id="2773716"/>
    <lineage>
        <taxon>Eukaryota</taxon>
        <taxon>Fungi</taxon>
        <taxon>Dikarya</taxon>
        <taxon>Ascomycota</taxon>
        <taxon>Pezizomycotina</taxon>
        <taxon>Dothideomycetes</taxon>
        <taxon>Dothideomycetidae</taxon>
        <taxon>Dothideales</taxon>
        <taxon>Saccotheciaceae</taxon>
        <taxon>Aureobasidium</taxon>
    </lineage>
</organism>
<dbReference type="PRINTS" id="PR00081">
    <property type="entry name" value="GDHRDH"/>
</dbReference>
<dbReference type="EMBL" id="CAINUL010000003">
    <property type="protein sequence ID" value="CAD0109250.1"/>
    <property type="molecule type" value="Genomic_DNA"/>
</dbReference>
<dbReference type="Pfam" id="PF00106">
    <property type="entry name" value="adh_short"/>
    <property type="match status" value="1"/>
</dbReference>
<evidence type="ECO:0000313" key="2">
    <source>
        <dbReference type="Proteomes" id="UP000745764"/>
    </source>
</evidence>
<dbReference type="PANTHER" id="PTHR45458:SF2">
    <property type="entry name" value="OXIDOREDUCTASE, SHORT CHAIN DEHYDROGENASE_REDUCTASE FAMILY SUPERFAMILY (AFU_ORTHOLOGUE AFUA_3G13450)"/>
    <property type="match status" value="1"/>
</dbReference>
<dbReference type="Gene3D" id="3.40.50.720">
    <property type="entry name" value="NAD(P)-binding Rossmann-like Domain"/>
    <property type="match status" value="1"/>
</dbReference>
<proteinExistence type="predicted"/>
<dbReference type="OrthoDB" id="5296at2759"/>
<dbReference type="InterPro" id="IPR052184">
    <property type="entry name" value="SDR_enzymes"/>
</dbReference>
<evidence type="ECO:0008006" key="3">
    <source>
        <dbReference type="Google" id="ProtNLM"/>
    </source>
</evidence>
<protein>
    <recommendedName>
        <fullName evidence="3">NAD(P)-binding protein</fullName>
    </recommendedName>
</protein>
<dbReference type="SUPFAM" id="SSF51735">
    <property type="entry name" value="NAD(P)-binding Rossmann-fold domains"/>
    <property type="match status" value="1"/>
</dbReference>
<sequence length="207" mass="22034">MPTAVVAGCNSGIGHTFARLLISGVSYEVIAIDFVVGDQIKELGCRYAQLDVRAPESISSFVSSLSSQPVDMLLNVAGLMAKHTDEFLEFVNRETLTRIFETNTFGLTQALSPNLLKASAAKFGIVSSRIGSISDNPTGGVYTYRAFRAVVNSIGESLAMDLKDKGIVLSLLHPVIVKTALDPTAADTPGAGMPDEAATKPWDVWQA</sequence>
<dbReference type="GO" id="GO:0016616">
    <property type="term" value="F:oxidoreductase activity, acting on the CH-OH group of donors, NAD or NADP as acceptor"/>
    <property type="evidence" value="ECO:0007669"/>
    <property type="project" value="TreeGrafter"/>
</dbReference>
<keyword evidence="2" id="KW-1185">Reference proteome</keyword>
<evidence type="ECO:0000313" key="1">
    <source>
        <dbReference type="EMBL" id="CAD0109250.1"/>
    </source>
</evidence>
<gene>
    <name evidence="1" type="ORF">AWRI4620_LOCUS3505</name>
</gene>
<dbReference type="AlphaFoldDB" id="A0A9N8KGI2"/>
<comment type="caution">
    <text evidence="1">The sequence shown here is derived from an EMBL/GenBank/DDBJ whole genome shotgun (WGS) entry which is preliminary data.</text>
</comment>
<dbReference type="InterPro" id="IPR002347">
    <property type="entry name" value="SDR_fam"/>
</dbReference>